<dbReference type="InterPro" id="IPR001969">
    <property type="entry name" value="Aspartic_peptidase_AS"/>
</dbReference>
<proteinExistence type="predicted"/>
<dbReference type="Proteomes" id="UP001497522">
    <property type="component" value="Unassembled WGS sequence"/>
</dbReference>
<name>A0ABP1A4H7_9BRYO</name>
<accession>A0ABP1A4H7</accession>
<keyword evidence="3" id="KW-1185">Reference proteome</keyword>
<evidence type="ECO:0000313" key="2">
    <source>
        <dbReference type="EMBL" id="CAK9856561.1"/>
    </source>
</evidence>
<dbReference type="Gene3D" id="2.40.70.10">
    <property type="entry name" value="Acid Proteases"/>
    <property type="match status" value="1"/>
</dbReference>
<reference evidence="2" key="1">
    <citation type="submission" date="2024-03" db="EMBL/GenBank/DDBJ databases">
        <authorList>
            <consortium name="ELIXIR-Norway"/>
            <consortium name="Elixir Norway"/>
        </authorList>
    </citation>
    <scope>NUCLEOTIDE SEQUENCE</scope>
</reference>
<sequence length="212" mass="24094">MTPGELEHLENLVKLARRKKDVKSINNQVLVLSPVSAIRRICVNKTNRSKTLHLQVEIDRYIIEGLVDTGASMSVMVATVVREMGMMHLVIDTDTETDSTIEPQLVDVLDEATEFGNTEFEELVLKEGPEQILQLMLQDQTDQFMREEISNSDDYADWIQWVSDAEERKTGSRGSMMCEGTPPVMKVQQPNEDKNLHNPVVSSECLDESTRW</sequence>
<dbReference type="InterPro" id="IPR021109">
    <property type="entry name" value="Peptidase_aspartic_dom_sf"/>
</dbReference>
<protein>
    <submittedName>
        <fullName evidence="2">Uncharacterized protein</fullName>
    </submittedName>
</protein>
<evidence type="ECO:0000313" key="3">
    <source>
        <dbReference type="Proteomes" id="UP001497522"/>
    </source>
</evidence>
<comment type="caution">
    <text evidence="2">The sequence shown here is derived from an EMBL/GenBank/DDBJ whole genome shotgun (WGS) entry which is preliminary data.</text>
</comment>
<gene>
    <name evidence="2" type="ORF">CSSPJE1EN2_LOCUS26493</name>
</gene>
<dbReference type="PROSITE" id="PS00141">
    <property type="entry name" value="ASP_PROTEASE"/>
    <property type="match status" value="1"/>
</dbReference>
<evidence type="ECO:0000256" key="1">
    <source>
        <dbReference type="SAM" id="MobiDB-lite"/>
    </source>
</evidence>
<feature type="region of interest" description="Disordered" evidence="1">
    <location>
        <begin position="189"/>
        <end position="212"/>
    </location>
</feature>
<dbReference type="EMBL" id="CAXHBF010000544">
    <property type="protein sequence ID" value="CAK9856561.1"/>
    <property type="molecule type" value="Genomic_DNA"/>
</dbReference>
<dbReference type="SUPFAM" id="SSF50630">
    <property type="entry name" value="Acid proteases"/>
    <property type="match status" value="1"/>
</dbReference>
<organism evidence="2 3">
    <name type="scientific">Sphagnum jensenii</name>
    <dbReference type="NCBI Taxonomy" id="128206"/>
    <lineage>
        <taxon>Eukaryota</taxon>
        <taxon>Viridiplantae</taxon>
        <taxon>Streptophyta</taxon>
        <taxon>Embryophyta</taxon>
        <taxon>Bryophyta</taxon>
        <taxon>Sphagnophytina</taxon>
        <taxon>Sphagnopsida</taxon>
        <taxon>Sphagnales</taxon>
        <taxon>Sphagnaceae</taxon>
        <taxon>Sphagnum</taxon>
    </lineage>
</organism>